<feature type="transmembrane region" description="Helical" evidence="6">
    <location>
        <begin position="421"/>
        <end position="445"/>
    </location>
</feature>
<gene>
    <name evidence="9" type="ORF">HPS56_03820</name>
</gene>
<comment type="caution">
    <text evidence="9">The sequence shown here is derived from an EMBL/GenBank/DDBJ whole genome shotgun (WGS) entry which is preliminary data.</text>
</comment>
<evidence type="ECO:0000256" key="5">
    <source>
        <dbReference type="ARBA" id="ARBA00023136"/>
    </source>
</evidence>
<keyword evidence="5 6" id="KW-0472">Membrane</keyword>
<feature type="transmembrane region" description="Helical" evidence="6">
    <location>
        <begin position="38"/>
        <end position="56"/>
    </location>
</feature>
<keyword evidence="2" id="KW-1003">Cell membrane</keyword>
<protein>
    <submittedName>
        <fullName evidence="9">DUF4131 domain-containing protein</fullName>
    </submittedName>
</protein>
<evidence type="ECO:0000256" key="6">
    <source>
        <dbReference type="SAM" id="Phobius"/>
    </source>
</evidence>
<name>A0ABX2AJY9_9BACT</name>
<feature type="domain" description="ComEC/Rec2-related protein" evidence="7">
    <location>
        <begin position="241"/>
        <end position="501"/>
    </location>
</feature>
<evidence type="ECO:0000256" key="2">
    <source>
        <dbReference type="ARBA" id="ARBA00022475"/>
    </source>
</evidence>
<keyword evidence="3 6" id="KW-0812">Transmembrane</keyword>
<accession>A0ABX2AJY9</accession>
<dbReference type="PANTHER" id="PTHR30619:SF1">
    <property type="entry name" value="RECOMBINATION PROTEIN 2"/>
    <property type="match status" value="1"/>
</dbReference>
<feature type="transmembrane region" description="Helical" evidence="6">
    <location>
        <begin position="12"/>
        <end position="32"/>
    </location>
</feature>
<dbReference type="InterPro" id="IPR052159">
    <property type="entry name" value="Competence_DNA_uptake"/>
</dbReference>
<keyword evidence="4 6" id="KW-1133">Transmembrane helix</keyword>
<evidence type="ECO:0000313" key="10">
    <source>
        <dbReference type="Proteomes" id="UP000714420"/>
    </source>
</evidence>
<dbReference type="Pfam" id="PF03772">
    <property type="entry name" value="Competence"/>
    <property type="match status" value="1"/>
</dbReference>
<dbReference type="InterPro" id="IPR004477">
    <property type="entry name" value="ComEC_N"/>
</dbReference>
<reference evidence="9 10" key="1">
    <citation type="submission" date="2020-05" db="EMBL/GenBank/DDBJ databases">
        <title>Distinct polysaccharide utilization as determinants for interspecies competition between intestinal Prevotella spp.</title>
        <authorList>
            <person name="Galvez E.J.C."/>
            <person name="Iljazovic A."/>
            <person name="Strowig T."/>
        </authorList>
    </citation>
    <scope>NUCLEOTIDE SEQUENCE [LARGE SCALE GENOMIC DNA]</scope>
    <source>
        <strain evidence="9 10">PMUR</strain>
    </source>
</reference>
<dbReference type="PANTHER" id="PTHR30619">
    <property type="entry name" value="DNA INTERNALIZATION/COMPETENCE PROTEIN COMEC/REC2"/>
    <property type="match status" value="1"/>
</dbReference>
<evidence type="ECO:0000259" key="7">
    <source>
        <dbReference type="Pfam" id="PF03772"/>
    </source>
</evidence>
<dbReference type="NCBIfam" id="TIGR00360">
    <property type="entry name" value="ComEC_N-term"/>
    <property type="match status" value="1"/>
</dbReference>
<evidence type="ECO:0000256" key="4">
    <source>
        <dbReference type="ARBA" id="ARBA00022989"/>
    </source>
</evidence>
<keyword evidence="10" id="KW-1185">Reference proteome</keyword>
<dbReference type="RefSeq" id="WP_172274084.1">
    <property type="nucleotide sequence ID" value="NZ_CASGMU010000002.1"/>
</dbReference>
<feature type="transmembrane region" description="Helical" evidence="6">
    <location>
        <begin position="452"/>
        <end position="474"/>
    </location>
</feature>
<proteinExistence type="predicted"/>
<evidence type="ECO:0000259" key="8">
    <source>
        <dbReference type="Pfam" id="PF13567"/>
    </source>
</evidence>
<feature type="transmembrane region" description="Helical" evidence="6">
    <location>
        <begin position="265"/>
        <end position="285"/>
    </location>
</feature>
<dbReference type="InterPro" id="IPR025405">
    <property type="entry name" value="DUF4131"/>
</dbReference>
<feature type="transmembrane region" description="Helical" evidence="6">
    <location>
        <begin position="63"/>
        <end position="81"/>
    </location>
</feature>
<feature type="transmembrane region" description="Helical" evidence="6">
    <location>
        <begin position="388"/>
        <end position="415"/>
    </location>
</feature>
<dbReference type="EMBL" id="JABKKF010000002">
    <property type="protein sequence ID" value="NPD91489.1"/>
    <property type="molecule type" value="Genomic_DNA"/>
</dbReference>
<evidence type="ECO:0000256" key="3">
    <source>
        <dbReference type="ARBA" id="ARBA00022692"/>
    </source>
</evidence>
<evidence type="ECO:0000256" key="1">
    <source>
        <dbReference type="ARBA" id="ARBA00004651"/>
    </source>
</evidence>
<comment type="subcellular location">
    <subcellularLocation>
        <location evidence="1">Cell membrane</location>
        <topology evidence="1">Multi-pass membrane protein</topology>
    </subcellularLocation>
</comment>
<dbReference type="Pfam" id="PF13567">
    <property type="entry name" value="DUF4131"/>
    <property type="match status" value="1"/>
</dbReference>
<feature type="transmembrane region" description="Helical" evidence="6">
    <location>
        <begin position="486"/>
        <end position="507"/>
    </location>
</feature>
<sequence length="516" mass="56952">MRFISIPHLISVSPLVPVCLCMAAGMVVSPYVCDFIGIMPLAFLLSWVVLVGLFLNNYKTSQTLYIFIAYVLSGIILHGIAVRRTTVRLTGEAETYSAVVYSRPAFGSRNISFDIIVQTGTLEGKKVRVFIPEKCLSDTESKKITGGTLKIGDGVELTSMFRVPCSSSNSKFDYAAYLRGRNIVAVTYVTPENIKRLETYIDNISFLDEMMLYFGHWRQELFEAYSDNDISGQEGAVVMAMTLGDKSFLSSDTKDVYSVSGASHVLALSGLHLGIIYALFSFLFFRKNRLYEILSVCFIWGYVFLVGFSPSVVRAAIMISICSLGVVAGRESMSLNSLAFAALIMLVVNPLNIGDAGFQLSFMAVGFIITFGRQAIEWFTPKFRMQHRLFVSVWSFAVITVAAQLATAPLVAYYFGGIPLYFMLTNIVAIPFASIILYLSAGFLIIPFARHIFAAAIMYVATLMNEILGTIASFPCSYIPVGDISVLQTVLVYIIIVCFLVAVDIMARKFICTDVP</sequence>
<organism evidence="9 10">
    <name type="scientific">Xylanibacter muris</name>
    <dbReference type="NCBI Taxonomy" id="2736290"/>
    <lineage>
        <taxon>Bacteria</taxon>
        <taxon>Pseudomonadati</taxon>
        <taxon>Bacteroidota</taxon>
        <taxon>Bacteroidia</taxon>
        <taxon>Bacteroidales</taxon>
        <taxon>Prevotellaceae</taxon>
        <taxon>Xylanibacter</taxon>
    </lineage>
</organism>
<feature type="transmembrane region" description="Helical" evidence="6">
    <location>
        <begin position="335"/>
        <end position="352"/>
    </location>
</feature>
<evidence type="ECO:0000313" key="9">
    <source>
        <dbReference type="EMBL" id="NPD91489.1"/>
    </source>
</evidence>
<dbReference type="Proteomes" id="UP000714420">
    <property type="component" value="Unassembled WGS sequence"/>
</dbReference>
<feature type="domain" description="DUF4131" evidence="8">
    <location>
        <begin position="40"/>
        <end position="191"/>
    </location>
</feature>